<evidence type="ECO:0000259" key="5">
    <source>
        <dbReference type="PROSITE" id="PS51352"/>
    </source>
</evidence>
<gene>
    <name evidence="6" type="ORF">FJ651_11280</name>
</gene>
<name>A0A506PKN2_9FLAO</name>
<dbReference type="AlphaFoldDB" id="A0A506PKN2"/>
<feature type="domain" description="Thioredoxin" evidence="5">
    <location>
        <begin position="245"/>
        <end position="384"/>
    </location>
</feature>
<dbReference type="PANTHER" id="PTHR42852">
    <property type="entry name" value="THIOL:DISULFIDE INTERCHANGE PROTEIN DSBE"/>
    <property type="match status" value="1"/>
</dbReference>
<dbReference type="InterPro" id="IPR050553">
    <property type="entry name" value="Thioredoxin_ResA/DsbE_sf"/>
</dbReference>
<evidence type="ECO:0000256" key="4">
    <source>
        <dbReference type="ARBA" id="ARBA00023284"/>
    </source>
</evidence>
<dbReference type="InterPro" id="IPR013766">
    <property type="entry name" value="Thioredoxin_domain"/>
</dbReference>
<evidence type="ECO:0000256" key="3">
    <source>
        <dbReference type="ARBA" id="ARBA00023157"/>
    </source>
</evidence>
<dbReference type="GO" id="GO:0016491">
    <property type="term" value="F:oxidoreductase activity"/>
    <property type="evidence" value="ECO:0007669"/>
    <property type="project" value="InterPro"/>
</dbReference>
<dbReference type="PANTHER" id="PTHR42852:SF6">
    <property type="entry name" value="THIOL:DISULFIDE INTERCHANGE PROTEIN DSBE"/>
    <property type="match status" value="1"/>
</dbReference>
<evidence type="ECO:0000256" key="2">
    <source>
        <dbReference type="ARBA" id="ARBA00022748"/>
    </source>
</evidence>
<protein>
    <submittedName>
        <fullName evidence="6">TlpA family protein disulfide reductase</fullName>
    </submittedName>
</protein>
<dbReference type="OrthoDB" id="1069091at2"/>
<evidence type="ECO:0000313" key="7">
    <source>
        <dbReference type="Proteomes" id="UP000317332"/>
    </source>
</evidence>
<dbReference type="PROSITE" id="PS51257">
    <property type="entry name" value="PROKAR_LIPOPROTEIN"/>
    <property type="match status" value="1"/>
</dbReference>
<dbReference type="SUPFAM" id="SSF52833">
    <property type="entry name" value="Thioredoxin-like"/>
    <property type="match status" value="1"/>
</dbReference>
<sequence>MSKKIFFIPGIILLIMILSCDKNDKNISYLTGKVVDRNSEILILKKSTQDFRNSGLEIKIDENGFFNHEMQFDFIEVYELIFQDELDSGMWAPIQFLPENDTIKFTLYPIEKFEENTVIGSSLYEEETIYNQIIKNKYFNTYNILNRKKDSLYKIGQIESDSYQSLTDSINSIITDVSNFELRYLKSKINLFGYGKFLEILRVESDRHFFDVDTLKKYANLFHKKIPDHPYNEIAKLRLDALSNFKVGGKYIDFSARDSLGKIYTLSKFISQNEFTLIDLWAPWCGPCIKKSKSMFSIYEELSNSNLEIIGVIGGITSEEQYLEALKKYNYPWVQLAEISDENKIWEKHNISNQGGAQILVDKTGTILAINPEISELKQFLTKI</sequence>
<comment type="subcellular location">
    <subcellularLocation>
        <location evidence="1">Cell envelope</location>
    </subcellularLocation>
</comment>
<keyword evidence="7" id="KW-1185">Reference proteome</keyword>
<comment type="caution">
    <text evidence="6">The sequence shown here is derived from an EMBL/GenBank/DDBJ whole genome shotgun (WGS) entry which is preliminary data.</text>
</comment>
<proteinExistence type="predicted"/>
<dbReference type="Gene3D" id="3.40.30.10">
    <property type="entry name" value="Glutaredoxin"/>
    <property type="match status" value="1"/>
</dbReference>
<dbReference type="GO" id="GO:0016209">
    <property type="term" value="F:antioxidant activity"/>
    <property type="evidence" value="ECO:0007669"/>
    <property type="project" value="InterPro"/>
</dbReference>
<dbReference type="GO" id="GO:0017004">
    <property type="term" value="P:cytochrome complex assembly"/>
    <property type="evidence" value="ECO:0007669"/>
    <property type="project" value="UniProtKB-KW"/>
</dbReference>
<dbReference type="Proteomes" id="UP000317332">
    <property type="component" value="Unassembled WGS sequence"/>
</dbReference>
<accession>A0A506PKN2</accession>
<dbReference type="CDD" id="cd02966">
    <property type="entry name" value="TlpA_like_family"/>
    <property type="match status" value="1"/>
</dbReference>
<dbReference type="GO" id="GO:0030313">
    <property type="term" value="C:cell envelope"/>
    <property type="evidence" value="ECO:0007669"/>
    <property type="project" value="UniProtKB-SubCell"/>
</dbReference>
<dbReference type="RefSeq" id="WP_140990627.1">
    <property type="nucleotide sequence ID" value="NZ_VHIQ01000005.1"/>
</dbReference>
<keyword evidence="2" id="KW-0201">Cytochrome c-type biogenesis</keyword>
<evidence type="ECO:0000313" key="6">
    <source>
        <dbReference type="EMBL" id="TPV32880.1"/>
    </source>
</evidence>
<dbReference type="EMBL" id="VHIQ01000005">
    <property type="protein sequence ID" value="TPV32880.1"/>
    <property type="molecule type" value="Genomic_DNA"/>
</dbReference>
<keyword evidence="3" id="KW-1015">Disulfide bond</keyword>
<dbReference type="PROSITE" id="PS51352">
    <property type="entry name" value="THIOREDOXIN_2"/>
    <property type="match status" value="1"/>
</dbReference>
<dbReference type="InterPro" id="IPR036249">
    <property type="entry name" value="Thioredoxin-like_sf"/>
</dbReference>
<evidence type="ECO:0000256" key="1">
    <source>
        <dbReference type="ARBA" id="ARBA00004196"/>
    </source>
</evidence>
<keyword evidence="4" id="KW-0676">Redox-active center</keyword>
<dbReference type="InterPro" id="IPR000866">
    <property type="entry name" value="AhpC/TSA"/>
</dbReference>
<dbReference type="Pfam" id="PF00578">
    <property type="entry name" value="AhpC-TSA"/>
    <property type="match status" value="1"/>
</dbReference>
<organism evidence="6 7">
    <name type="scientific">Paucihalobacter ruber</name>
    <dbReference type="NCBI Taxonomy" id="2567861"/>
    <lineage>
        <taxon>Bacteria</taxon>
        <taxon>Pseudomonadati</taxon>
        <taxon>Bacteroidota</taxon>
        <taxon>Flavobacteriia</taxon>
        <taxon>Flavobacteriales</taxon>
        <taxon>Flavobacteriaceae</taxon>
        <taxon>Paucihalobacter</taxon>
    </lineage>
</organism>
<reference evidence="6 7" key="1">
    <citation type="submission" date="2019-06" db="EMBL/GenBank/DDBJ databases">
        <title>Flavobacteriaceae Paucihalobacterium erythroidium CWB-1, complete genome.</title>
        <authorList>
            <person name="Wu S."/>
        </authorList>
    </citation>
    <scope>NUCLEOTIDE SEQUENCE [LARGE SCALE GENOMIC DNA]</scope>
    <source>
        <strain evidence="6 7">CWB-1</strain>
    </source>
</reference>